<protein>
    <submittedName>
        <fullName evidence="2">Uncharacterized protein</fullName>
    </submittedName>
</protein>
<accession>A0A9X3J235</accession>
<keyword evidence="1" id="KW-0812">Transmembrane</keyword>
<evidence type="ECO:0000313" key="3">
    <source>
        <dbReference type="Proteomes" id="UP001150924"/>
    </source>
</evidence>
<dbReference type="SUPFAM" id="SSF63825">
    <property type="entry name" value="YWTD domain"/>
    <property type="match status" value="1"/>
</dbReference>
<feature type="transmembrane region" description="Helical" evidence="1">
    <location>
        <begin position="67"/>
        <end position="86"/>
    </location>
</feature>
<evidence type="ECO:0000313" key="2">
    <source>
        <dbReference type="EMBL" id="MCY1011339.1"/>
    </source>
</evidence>
<organism evidence="2 3">
    <name type="scientific">Nannocystis pusilla</name>
    <dbReference type="NCBI Taxonomy" id="889268"/>
    <lineage>
        <taxon>Bacteria</taxon>
        <taxon>Pseudomonadati</taxon>
        <taxon>Myxococcota</taxon>
        <taxon>Polyangia</taxon>
        <taxon>Nannocystales</taxon>
        <taxon>Nannocystaceae</taxon>
        <taxon>Nannocystis</taxon>
    </lineage>
</organism>
<dbReference type="RefSeq" id="WP_267774598.1">
    <property type="nucleotide sequence ID" value="NZ_JAPNKE010000002.1"/>
</dbReference>
<evidence type="ECO:0000256" key="1">
    <source>
        <dbReference type="SAM" id="Phobius"/>
    </source>
</evidence>
<gene>
    <name evidence="2" type="ORF">OV079_38430</name>
</gene>
<keyword evidence="1" id="KW-1133">Transmembrane helix</keyword>
<name>A0A9X3J235_9BACT</name>
<feature type="transmembrane region" description="Helical" evidence="1">
    <location>
        <begin position="34"/>
        <end position="55"/>
    </location>
</feature>
<dbReference type="AlphaFoldDB" id="A0A9X3J235"/>
<keyword evidence="3" id="KW-1185">Reference proteome</keyword>
<feature type="transmembrane region" description="Helical" evidence="1">
    <location>
        <begin position="7"/>
        <end position="28"/>
    </location>
</feature>
<dbReference type="Proteomes" id="UP001150924">
    <property type="component" value="Unassembled WGS sequence"/>
</dbReference>
<dbReference type="EMBL" id="JAPNKE010000002">
    <property type="protein sequence ID" value="MCY1011339.1"/>
    <property type="molecule type" value="Genomic_DNA"/>
</dbReference>
<comment type="caution">
    <text evidence="2">The sequence shown here is derived from an EMBL/GenBank/DDBJ whole genome shotgun (WGS) entry which is preliminary data.</text>
</comment>
<reference evidence="2" key="1">
    <citation type="submission" date="2022-11" db="EMBL/GenBank/DDBJ databases">
        <title>Minimal conservation of predation-associated metabolite biosynthetic gene clusters underscores biosynthetic potential of Myxococcota including descriptions for ten novel species: Archangium lansinium sp. nov., Myxococcus landrumus sp. nov., Nannocystis bai.</title>
        <authorList>
            <person name="Ahearne A."/>
            <person name="Stevens C."/>
            <person name="Phillips K."/>
        </authorList>
    </citation>
    <scope>NUCLEOTIDE SEQUENCE</scope>
    <source>
        <strain evidence="2">Na p29</strain>
    </source>
</reference>
<sequence length="390" mass="41770">MVRGVQVCWSFIVLVFAGGFLIVGPWWALRGIPAMAVVLVAIGLWFDLAALANLLEWAPAWVRRAAVRLAVASHLIVGGWGVVEWLRPIDPAWTPLAGSADWSDPLLVFSQVDGFVVQSGGGRVRAWTGDDWRDLGEPPGGRAWEFHAAPDGALWTAPTGVARLDRRDPVTGQWRSIGRPAGQLKSLAVDSGELLVTVDGALHRLDMAKGTWSKEQLAGRVEQVALGGGSAAALGWSWWSRDGAVAWVDRTPPERGDGWFYPAVGGGWRYAWHSGIWSSDLHVAPPGRSFEPRTPPAPDLRVMVPDPDDGARVIAGSWGQGVWGSDDGGATWTPLGLTRVQVRSLAVDWRRGVVCAASSNTIWDRGVFCRELPHGQPSGGSEAAAATGSP</sequence>
<dbReference type="InterPro" id="IPR015943">
    <property type="entry name" value="WD40/YVTN_repeat-like_dom_sf"/>
</dbReference>
<dbReference type="Gene3D" id="2.130.10.10">
    <property type="entry name" value="YVTN repeat-like/Quinoprotein amine dehydrogenase"/>
    <property type="match status" value="1"/>
</dbReference>
<proteinExistence type="predicted"/>
<keyword evidence="1" id="KW-0472">Membrane</keyword>